<feature type="domain" description="Peptidase S1" evidence="7">
    <location>
        <begin position="89"/>
        <end position="314"/>
    </location>
</feature>
<comment type="subcellular location">
    <subcellularLocation>
        <location evidence="1">Secreted</location>
        <location evidence="1">Extracellular space</location>
    </subcellularLocation>
</comment>
<dbReference type="InterPro" id="IPR001254">
    <property type="entry name" value="Trypsin_dom"/>
</dbReference>
<dbReference type="FunFam" id="2.40.10.10:FF:000005">
    <property type="entry name" value="Serine protease 37"/>
    <property type="match status" value="1"/>
</dbReference>
<dbReference type="PANTHER" id="PTHR24271:SF87">
    <property type="entry name" value="ARGININE ESTERASE-LIKE-RELATED"/>
    <property type="match status" value="1"/>
</dbReference>
<evidence type="ECO:0000256" key="5">
    <source>
        <dbReference type="ARBA" id="ARBA00038868"/>
    </source>
</evidence>
<dbReference type="PANTHER" id="PTHR24271">
    <property type="entry name" value="KALLIKREIN-RELATED"/>
    <property type="match status" value="1"/>
</dbReference>
<feature type="transmembrane region" description="Helical" evidence="6">
    <location>
        <begin position="48"/>
        <end position="72"/>
    </location>
</feature>
<evidence type="ECO:0000256" key="2">
    <source>
        <dbReference type="ARBA" id="ARBA00023145"/>
    </source>
</evidence>
<dbReference type="CDD" id="cd00190">
    <property type="entry name" value="Tryp_SPc"/>
    <property type="match status" value="1"/>
</dbReference>
<keyword evidence="6" id="KW-0812">Transmembrane</keyword>
<evidence type="ECO:0000256" key="3">
    <source>
        <dbReference type="ARBA" id="ARBA00023157"/>
    </source>
</evidence>
<evidence type="ECO:0000256" key="1">
    <source>
        <dbReference type="ARBA" id="ARBA00004239"/>
    </source>
</evidence>
<evidence type="ECO:0000256" key="6">
    <source>
        <dbReference type="SAM" id="Phobius"/>
    </source>
</evidence>
<keyword evidence="2" id="KW-0865">Zymogen</keyword>
<dbReference type="KEGG" id="ccar:109047290"/>
<evidence type="ECO:0000313" key="8">
    <source>
        <dbReference type="RefSeq" id="XP_042605226.1"/>
    </source>
</evidence>
<dbReference type="SMART" id="SM00020">
    <property type="entry name" value="Tryp_SPc"/>
    <property type="match status" value="1"/>
</dbReference>
<dbReference type="RefSeq" id="XP_042605226.1">
    <property type="nucleotide sequence ID" value="XM_042749292.1"/>
</dbReference>
<accession>A0A9R0AQT5</accession>
<dbReference type="GeneID" id="109047290"/>
<dbReference type="GO" id="GO:0006508">
    <property type="term" value="P:proteolysis"/>
    <property type="evidence" value="ECO:0007669"/>
    <property type="project" value="InterPro"/>
</dbReference>
<dbReference type="Proteomes" id="UP001155660">
    <property type="component" value="Chromosome B22"/>
</dbReference>
<evidence type="ECO:0000259" key="7">
    <source>
        <dbReference type="PROSITE" id="PS50240"/>
    </source>
</evidence>
<keyword evidence="6" id="KW-0472">Membrane</keyword>
<dbReference type="Pfam" id="PF00089">
    <property type="entry name" value="Trypsin"/>
    <property type="match status" value="1"/>
</dbReference>
<gene>
    <name evidence="8" type="primary">LOC109047290</name>
</gene>
<organism evidence="8">
    <name type="scientific">Cyprinus carpio</name>
    <name type="common">Common carp</name>
    <dbReference type="NCBI Taxonomy" id="7962"/>
    <lineage>
        <taxon>Eukaryota</taxon>
        <taxon>Metazoa</taxon>
        <taxon>Chordata</taxon>
        <taxon>Craniata</taxon>
        <taxon>Vertebrata</taxon>
        <taxon>Euteleostomi</taxon>
        <taxon>Actinopterygii</taxon>
        <taxon>Neopterygii</taxon>
        <taxon>Teleostei</taxon>
        <taxon>Ostariophysi</taxon>
        <taxon>Cypriniformes</taxon>
        <taxon>Cyprinidae</taxon>
        <taxon>Cyprininae</taxon>
        <taxon>Cyprinus</taxon>
    </lineage>
</organism>
<dbReference type="PROSITE" id="PS00134">
    <property type="entry name" value="TRYPSIN_HIS"/>
    <property type="match status" value="1"/>
</dbReference>
<name>A0A9R0AQT5_CYPCA</name>
<comment type="catalytic activity">
    <reaction evidence="4">
        <text>Preferential cleavage: Arg-|-Xaa, Lys-|-Xaa.</text>
        <dbReference type="EC" id="3.4.21.4"/>
    </reaction>
</comment>
<keyword evidence="6" id="KW-1133">Transmembrane helix</keyword>
<proteinExistence type="predicted"/>
<keyword evidence="3" id="KW-1015">Disulfide bond</keyword>
<dbReference type="GO" id="GO:0004252">
    <property type="term" value="F:serine-type endopeptidase activity"/>
    <property type="evidence" value="ECO:0007669"/>
    <property type="project" value="UniProtKB-EC"/>
</dbReference>
<evidence type="ECO:0000256" key="4">
    <source>
        <dbReference type="ARBA" id="ARBA00036320"/>
    </source>
</evidence>
<sequence length="317" mass="35709">MFNSYRPNHLWLKFVTTRINKNNARSCYKIFFFLKSRYLNVSAHLLSIFIQCFVSESSLIVFMMTIISLLLLASLLPHLTFTAHVNVGIVNGREAHSRPYMVSIQMNKRHICGGFLISDQWVLTAAHCWNSSFSRCQSLTVVVGVLDLRKSNIRNHIGVKNCIPHLQSSTRPFRNDIMLLMLYQKIHLNNNVQLIPLPKGGEDGTANRGCSVMGWGRQWTNGSPSARLLEAKVFIENKQKCHYGWGNEYIDSQMICVHGSGGSCEYDSGGPLVCGATAVGITSFGDLSNCNSRLKPNVYTKISAFLPWIKKNMRNVE</sequence>
<dbReference type="PROSITE" id="PS50240">
    <property type="entry name" value="TRYPSIN_DOM"/>
    <property type="match status" value="1"/>
</dbReference>
<dbReference type="AlphaFoldDB" id="A0A9R0AQT5"/>
<dbReference type="InterPro" id="IPR018114">
    <property type="entry name" value="TRYPSIN_HIS"/>
</dbReference>
<dbReference type="OrthoDB" id="5597713at2759"/>
<reference evidence="8" key="1">
    <citation type="submission" date="2025-08" db="UniProtKB">
        <authorList>
            <consortium name="RefSeq"/>
        </authorList>
    </citation>
    <scope>IDENTIFICATION</scope>
    <source>
        <tissue evidence="8">Muscle</tissue>
    </source>
</reference>
<dbReference type="EC" id="3.4.21.4" evidence="5"/>
<dbReference type="GO" id="GO:0005576">
    <property type="term" value="C:extracellular region"/>
    <property type="evidence" value="ECO:0007669"/>
    <property type="project" value="UniProtKB-SubCell"/>
</dbReference>
<protein>
    <recommendedName>
        <fullName evidence="5">trypsin</fullName>
        <ecNumber evidence="5">3.4.21.4</ecNumber>
    </recommendedName>
</protein>